<proteinExistence type="predicted"/>
<evidence type="ECO:0000313" key="2">
    <source>
        <dbReference type="EMBL" id="KAG2560708.1"/>
    </source>
</evidence>
<organism evidence="2 3">
    <name type="scientific">Panicum virgatum</name>
    <name type="common">Blackwell switchgrass</name>
    <dbReference type="NCBI Taxonomy" id="38727"/>
    <lineage>
        <taxon>Eukaryota</taxon>
        <taxon>Viridiplantae</taxon>
        <taxon>Streptophyta</taxon>
        <taxon>Embryophyta</taxon>
        <taxon>Tracheophyta</taxon>
        <taxon>Spermatophyta</taxon>
        <taxon>Magnoliopsida</taxon>
        <taxon>Liliopsida</taxon>
        <taxon>Poales</taxon>
        <taxon>Poaceae</taxon>
        <taxon>PACMAD clade</taxon>
        <taxon>Panicoideae</taxon>
        <taxon>Panicodae</taxon>
        <taxon>Paniceae</taxon>
        <taxon>Panicinae</taxon>
        <taxon>Panicum</taxon>
        <taxon>Panicum sect. Hiantes</taxon>
    </lineage>
</organism>
<evidence type="ECO:0000313" key="3">
    <source>
        <dbReference type="Proteomes" id="UP000823388"/>
    </source>
</evidence>
<dbReference type="AlphaFoldDB" id="A0A8T0PIG1"/>
<feature type="transmembrane region" description="Helical" evidence="1">
    <location>
        <begin position="125"/>
        <end position="150"/>
    </location>
</feature>
<dbReference type="EMBL" id="CM029051">
    <property type="protein sequence ID" value="KAG2560708.1"/>
    <property type="molecule type" value="Genomic_DNA"/>
</dbReference>
<keyword evidence="1" id="KW-0812">Transmembrane</keyword>
<keyword evidence="1" id="KW-0472">Membrane</keyword>
<keyword evidence="1" id="KW-1133">Transmembrane helix</keyword>
<comment type="caution">
    <text evidence="2">The sequence shown here is derived from an EMBL/GenBank/DDBJ whole genome shotgun (WGS) entry which is preliminary data.</text>
</comment>
<name>A0A8T0PIG1_PANVG</name>
<accession>A0A8T0PIG1</accession>
<keyword evidence="3" id="KW-1185">Reference proteome</keyword>
<gene>
    <name evidence="2" type="ORF">PVAP13_8KG094600</name>
</gene>
<dbReference type="Proteomes" id="UP000823388">
    <property type="component" value="Chromosome 8K"/>
</dbReference>
<sequence length="160" mass="17485">MQRGCTCGAGGEVPAEELHAPLLDLERRRGQDHTVAPAMTAAAMTESVRAALLDAQEVEIEKAAWKGMKCVFRVRPKPRSYRCGADGISSIYLNIRGKKGLIALLWVYLIDLMRRYVATHSVEELVFTICPLGILALAVSMIFCVLLGCLEKCVPPKSPA</sequence>
<protein>
    <submittedName>
        <fullName evidence="2">Uncharacterized protein</fullName>
    </submittedName>
</protein>
<reference evidence="2" key="1">
    <citation type="submission" date="2020-05" db="EMBL/GenBank/DDBJ databases">
        <title>WGS assembly of Panicum virgatum.</title>
        <authorList>
            <person name="Lovell J.T."/>
            <person name="Jenkins J."/>
            <person name="Shu S."/>
            <person name="Juenger T.E."/>
            <person name="Schmutz J."/>
        </authorList>
    </citation>
    <scope>NUCLEOTIDE SEQUENCE</scope>
    <source>
        <strain evidence="2">AP13</strain>
    </source>
</reference>
<evidence type="ECO:0000256" key="1">
    <source>
        <dbReference type="SAM" id="Phobius"/>
    </source>
</evidence>